<dbReference type="AlphaFoldDB" id="A0A6A5X9L1"/>
<evidence type="ECO:0000313" key="2">
    <source>
        <dbReference type="Proteomes" id="UP000799778"/>
    </source>
</evidence>
<dbReference type="Proteomes" id="UP000799778">
    <property type="component" value="Unassembled WGS sequence"/>
</dbReference>
<dbReference type="PROSITE" id="PS51257">
    <property type="entry name" value="PROKAR_LIPOPROTEIN"/>
    <property type="match status" value="1"/>
</dbReference>
<evidence type="ECO:0000313" key="1">
    <source>
        <dbReference type="EMBL" id="KAF2009457.1"/>
    </source>
</evidence>
<dbReference type="EMBL" id="ML978078">
    <property type="protein sequence ID" value="KAF2009457.1"/>
    <property type="molecule type" value="Genomic_DNA"/>
</dbReference>
<dbReference type="RefSeq" id="XP_033377796.1">
    <property type="nucleotide sequence ID" value="XM_033524703.1"/>
</dbReference>
<organism evidence="1 2">
    <name type="scientific">Aaosphaeria arxii CBS 175.79</name>
    <dbReference type="NCBI Taxonomy" id="1450172"/>
    <lineage>
        <taxon>Eukaryota</taxon>
        <taxon>Fungi</taxon>
        <taxon>Dikarya</taxon>
        <taxon>Ascomycota</taxon>
        <taxon>Pezizomycotina</taxon>
        <taxon>Dothideomycetes</taxon>
        <taxon>Pleosporomycetidae</taxon>
        <taxon>Pleosporales</taxon>
        <taxon>Pleosporales incertae sedis</taxon>
        <taxon>Aaosphaeria</taxon>
    </lineage>
</organism>
<sequence>MQRLFRTRPRLVFAATAVAGTSCTAAAALYLRIRDCRFEPFGPETDRVFFAHSLFKQTNPFNKPMSADSCVREVPFERLDQELLEDARAGGTKLIERFSQGLWGGSGYAIQRRIMEFTKNDENKEDVWSKEDLLACKYSPGTYLTNHFLVLSKTPTSIMLRGCFDPHHSTPRPVNVDNLIDLQAYIDQEKRAAVFKLRAATFDGTEEASEKEDPFGGVGGWLHRQYSSLLVESGAQNCMM</sequence>
<reference evidence="1" key="1">
    <citation type="journal article" date="2020" name="Stud. Mycol.">
        <title>101 Dothideomycetes genomes: a test case for predicting lifestyles and emergence of pathogens.</title>
        <authorList>
            <person name="Haridas S."/>
            <person name="Albert R."/>
            <person name="Binder M."/>
            <person name="Bloem J."/>
            <person name="Labutti K."/>
            <person name="Salamov A."/>
            <person name="Andreopoulos B."/>
            <person name="Baker S."/>
            <person name="Barry K."/>
            <person name="Bills G."/>
            <person name="Bluhm B."/>
            <person name="Cannon C."/>
            <person name="Castanera R."/>
            <person name="Culley D."/>
            <person name="Daum C."/>
            <person name="Ezra D."/>
            <person name="Gonzalez J."/>
            <person name="Henrissat B."/>
            <person name="Kuo A."/>
            <person name="Liang C."/>
            <person name="Lipzen A."/>
            <person name="Lutzoni F."/>
            <person name="Magnuson J."/>
            <person name="Mondo S."/>
            <person name="Nolan M."/>
            <person name="Ohm R."/>
            <person name="Pangilinan J."/>
            <person name="Park H.-J."/>
            <person name="Ramirez L."/>
            <person name="Alfaro M."/>
            <person name="Sun H."/>
            <person name="Tritt A."/>
            <person name="Yoshinaga Y."/>
            <person name="Zwiers L.-H."/>
            <person name="Turgeon B."/>
            <person name="Goodwin S."/>
            <person name="Spatafora J."/>
            <person name="Crous P."/>
            <person name="Grigoriev I."/>
        </authorList>
    </citation>
    <scope>NUCLEOTIDE SEQUENCE</scope>
    <source>
        <strain evidence="1">CBS 175.79</strain>
    </source>
</reference>
<keyword evidence="2" id="KW-1185">Reference proteome</keyword>
<gene>
    <name evidence="1" type="ORF">BU24DRAFT_379872</name>
</gene>
<name>A0A6A5X9L1_9PLEO</name>
<accession>A0A6A5X9L1</accession>
<dbReference type="OrthoDB" id="4436466at2759"/>
<dbReference type="GeneID" id="54282100"/>
<protein>
    <submittedName>
        <fullName evidence="1">Uncharacterized protein</fullName>
    </submittedName>
</protein>
<proteinExistence type="predicted"/>